<dbReference type="InterPro" id="IPR050638">
    <property type="entry name" value="AA-Vitamin_Transporters"/>
</dbReference>
<accession>A0A368UN37</accession>
<feature type="transmembrane region" description="Helical" evidence="6">
    <location>
        <begin position="7"/>
        <end position="32"/>
    </location>
</feature>
<keyword evidence="4 6" id="KW-1133">Transmembrane helix</keyword>
<protein>
    <submittedName>
        <fullName evidence="8">EamA domain-containing membrane protein RarD</fullName>
    </submittedName>
</protein>
<reference evidence="8 9" key="1">
    <citation type="submission" date="2018-07" db="EMBL/GenBank/DDBJ databases">
        <title>Freshwater and sediment microbial communities from various areas in North America, analyzing microbe dynamics in response to fracking.</title>
        <authorList>
            <person name="Lamendella R."/>
        </authorList>
    </citation>
    <scope>NUCLEOTIDE SEQUENCE [LARGE SCALE GENOMIC DNA]</scope>
    <source>
        <strain evidence="8 9">160A</strain>
    </source>
</reference>
<dbReference type="EMBL" id="QPIZ01000028">
    <property type="protein sequence ID" value="RCW29450.1"/>
    <property type="molecule type" value="Genomic_DNA"/>
</dbReference>
<evidence type="ECO:0000256" key="4">
    <source>
        <dbReference type="ARBA" id="ARBA00022989"/>
    </source>
</evidence>
<feature type="transmembrane region" description="Helical" evidence="6">
    <location>
        <begin position="185"/>
        <end position="207"/>
    </location>
</feature>
<gene>
    <name evidence="8" type="ORF">DFO77_12852</name>
</gene>
<dbReference type="SUPFAM" id="SSF103481">
    <property type="entry name" value="Multidrug resistance efflux transporter EmrE"/>
    <property type="match status" value="1"/>
</dbReference>
<dbReference type="PANTHER" id="PTHR32322:SF18">
    <property type="entry name" value="S-ADENOSYLMETHIONINE_S-ADENOSYLHOMOCYSTEINE TRANSPORTER"/>
    <property type="match status" value="1"/>
</dbReference>
<feature type="transmembrane region" description="Helical" evidence="6">
    <location>
        <begin position="213"/>
        <end position="233"/>
    </location>
</feature>
<feature type="domain" description="EamA" evidence="7">
    <location>
        <begin position="6"/>
        <end position="139"/>
    </location>
</feature>
<name>A0A368UN37_9BACT</name>
<dbReference type="GO" id="GO:0005886">
    <property type="term" value="C:plasma membrane"/>
    <property type="evidence" value="ECO:0007669"/>
    <property type="project" value="UniProtKB-SubCell"/>
</dbReference>
<dbReference type="InterPro" id="IPR037185">
    <property type="entry name" value="EmrE-like"/>
</dbReference>
<feature type="transmembrane region" description="Helical" evidence="6">
    <location>
        <begin position="95"/>
        <end position="115"/>
    </location>
</feature>
<dbReference type="InterPro" id="IPR000620">
    <property type="entry name" value="EamA_dom"/>
</dbReference>
<feature type="transmembrane region" description="Helical" evidence="6">
    <location>
        <begin position="152"/>
        <end position="173"/>
    </location>
</feature>
<comment type="caution">
    <text evidence="8">The sequence shown here is derived from an EMBL/GenBank/DDBJ whole genome shotgun (WGS) entry which is preliminary data.</text>
</comment>
<feature type="transmembrane region" description="Helical" evidence="6">
    <location>
        <begin position="38"/>
        <end position="55"/>
    </location>
</feature>
<evidence type="ECO:0000256" key="5">
    <source>
        <dbReference type="ARBA" id="ARBA00023136"/>
    </source>
</evidence>
<dbReference type="Proteomes" id="UP000252733">
    <property type="component" value="Unassembled WGS sequence"/>
</dbReference>
<evidence type="ECO:0000256" key="6">
    <source>
        <dbReference type="SAM" id="Phobius"/>
    </source>
</evidence>
<evidence type="ECO:0000313" key="8">
    <source>
        <dbReference type="EMBL" id="RCW29450.1"/>
    </source>
</evidence>
<evidence type="ECO:0000256" key="1">
    <source>
        <dbReference type="ARBA" id="ARBA00004651"/>
    </source>
</evidence>
<keyword evidence="5 6" id="KW-0472">Membrane</keyword>
<proteinExistence type="predicted"/>
<evidence type="ECO:0000259" key="7">
    <source>
        <dbReference type="Pfam" id="PF00892"/>
    </source>
</evidence>
<organism evidence="8 9">
    <name type="scientific">Marinilabilia salmonicolor</name>
    <dbReference type="NCBI Taxonomy" id="989"/>
    <lineage>
        <taxon>Bacteria</taxon>
        <taxon>Pseudomonadati</taxon>
        <taxon>Bacteroidota</taxon>
        <taxon>Bacteroidia</taxon>
        <taxon>Marinilabiliales</taxon>
        <taxon>Marinilabiliaceae</taxon>
        <taxon>Marinilabilia</taxon>
    </lineage>
</organism>
<feature type="transmembrane region" description="Helical" evidence="6">
    <location>
        <begin position="278"/>
        <end position="298"/>
    </location>
</feature>
<keyword evidence="2" id="KW-1003">Cell membrane</keyword>
<feature type="transmembrane region" description="Helical" evidence="6">
    <location>
        <begin position="245"/>
        <end position="266"/>
    </location>
</feature>
<feature type="domain" description="EamA" evidence="7">
    <location>
        <begin position="156"/>
        <end position="288"/>
    </location>
</feature>
<evidence type="ECO:0000313" key="9">
    <source>
        <dbReference type="Proteomes" id="UP000252733"/>
    </source>
</evidence>
<feature type="transmembrane region" description="Helical" evidence="6">
    <location>
        <begin position="122"/>
        <end position="140"/>
    </location>
</feature>
<evidence type="ECO:0000256" key="3">
    <source>
        <dbReference type="ARBA" id="ARBA00022692"/>
    </source>
</evidence>
<sequence>MTDSSKGLLYAITTASLWGALAIVLKISLNFFDPFTVVWWRFTMAFSVLASWFLIRKPAYLRILKRPPLKLLLAGLLLGINYIGFMQGVHYTGPAVTQVMIQVGPLSLAVIGFVFFKEKLSWLRAVGFLLAIVGFVFFYYQQLQRMLGEADLLNQGVLWILFGAWAWTGYAVLNKILVKTIPSAQINLVLYGVPALLFIPFADFSSFASIHSFWVVVILLFMGGNTLAAYGSLSLALKYAEANKISIIITSNPVITFVLLEVLLWADVRWFDVPSVSFLSYVGAVMVLAGAVLAIGVFSKRKF</sequence>
<dbReference type="RefSeq" id="WP_114437888.1">
    <property type="nucleotide sequence ID" value="NZ_QPIZ01000028.1"/>
</dbReference>
<dbReference type="Pfam" id="PF00892">
    <property type="entry name" value="EamA"/>
    <property type="match status" value="2"/>
</dbReference>
<evidence type="ECO:0000256" key="2">
    <source>
        <dbReference type="ARBA" id="ARBA00022475"/>
    </source>
</evidence>
<keyword evidence="9" id="KW-1185">Reference proteome</keyword>
<comment type="subcellular location">
    <subcellularLocation>
        <location evidence="1">Cell membrane</location>
        <topology evidence="1">Multi-pass membrane protein</topology>
    </subcellularLocation>
</comment>
<dbReference type="AlphaFoldDB" id="A0A368UN37"/>
<dbReference type="Gene3D" id="1.10.3730.20">
    <property type="match status" value="1"/>
</dbReference>
<dbReference type="PANTHER" id="PTHR32322">
    <property type="entry name" value="INNER MEMBRANE TRANSPORTER"/>
    <property type="match status" value="1"/>
</dbReference>
<keyword evidence="3 6" id="KW-0812">Transmembrane</keyword>
<feature type="transmembrane region" description="Helical" evidence="6">
    <location>
        <begin position="67"/>
        <end position="89"/>
    </location>
</feature>